<gene>
    <name evidence="2" type="primary">flgJ</name>
    <name evidence="2" type="ORF">Enr13x_39980</name>
</gene>
<sequence length="113" mass="11849">MESIGNNISVSLPGQIAAAAKGGDPSMEQMKELGTEFESVFLSMLMKEMRNSLEDGLFGGDGSDSFGGMFDLFIGQHLAQSNAIGVSDLLVEQYSKTQADGEPESSSGVSFSA</sequence>
<dbReference type="KEGG" id="snep:Enr13x_39980"/>
<keyword evidence="2" id="KW-0326">Glycosidase</keyword>
<evidence type="ECO:0000313" key="2">
    <source>
        <dbReference type="EMBL" id="QDV44136.1"/>
    </source>
</evidence>
<keyword evidence="3" id="KW-1185">Reference proteome</keyword>
<reference evidence="2 3" key="1">
    <citation type="submission" date="2019-03" db="EMBL/GenBank/DDBJ databases">
        <title>Deep-cultivation of Planctomycetes and their phenomic and genomic characterization uncovers novel biology.</title>
        <authorList>
            <person name="Wiegand S."/>
            <person name="Jogler M."/>
            <person name="Boedeker C."/>
            <person name="Pinto D."/>
            <person name="Vollmers J."/>
            <person name="Rivas-Marin E."/>
            <person name="Kohn T."/>
            <person name="Peeters S.H."/>
            <person name="Heuer A."/>
            <person name="Rast P."/>
            <person name="Oberbeckmann S."/>
            <person name="Bunk B."/>
            <person name="Jeske O."/>
            <person name="Meyerdierks A."/>
            <person name="Storesund J.E."/>
            <person name="Kallscheuer N."/>
            <person name="Luecker S."/>
            <person name="Lage O.M."/>
            <person name="Pohl T."/>
            <person name="Merkel B.J."/>
            <person name="Hornburger P."/>
            <person name="Mueller R.-W."/>
            <person name="Bruemmer F."/>
            <person name="Labrenz M."/>
            <person name="Spormann A.M."/>
            <person name="Op den Camp H."/>
            <person name="Overmann J."/>
            <person name="Amann R."/>
            <person name="Jetten M.S.M."/>
            <person name="Mascher T."/>
            <person name="Medema M.H."/>
            <person name="Devos D.P."/>
            <person name="Kaster A.-K."/>
            <person name="Ovreas L."/>
            <person name="Rohde M."/>
            <person name="Galperin M.Y."/>
            <person name="Jogler C."/>
        </authorList>
    </citation>
    <scope>NUCLEOTIDE SEQUENCE [LARGE SCALE GENOMIC DNA]</scope>
    <source>
        <strain evidence="2 3">Enr13</strain>
    </source>
</reference>
<accession>A0A518HTH4</accession>
<dbReference type="Pfam" id="PF10135">
    <property type="entry name" value="Rod-binding"/>
    <property type="match status" value="1"/>
</dbReference>
<keyword evidence="2" id="KW-0378">Hydrolase</keyword>
<proteinExistence type="predicted"/>
<evidence type="ECO:0000259" key="1">
    <source>
        <dbReference type="Pfam" id="PF10135"/>
    </source>
</evidence>
<dbReference type="InterPro" id="IPR019301">
    <property type="entry name" value="Flagellar_prot_FlgJ_N"/>
</dbReference>
<dbReference type="EMBL" id="CP037423">
    <property type="protein sequence ID" value="QDV44136.1"/>
    <property type="molecule type" value="Genomic_DNA"/>
</dbReference>
<dbReference type="RefSeq" id="WP_145388524.1">
    <property type="nucleotide sequence ID" value="NZ_CP037423.1"/>
</dbReference>
<dbReference type="EC" id="3.2.1.-" evidence="2"/>
<dbReference type="Proteomes" id="UP000319004">
    <property type="component" value="Chromosome"/>
</dbReference>
<dbReference type="GO" id="GO:0016798">
    <property type="term" value="F:hydrolase activity, acting on glycosyl bonds"/>
    <property type="evidence" value="ECO:0007669"/>
    <property type="project" value="UniProtKB-KW"/>
</dbReference>
<dbReference type="OrthoDB" id="289937at2"/>
<name>A0A518HTH4_9BACT</name>
<organism evidence="2 3">
    <name type="scientific">Stieleria neptunia</name>
    <dbReference type="NCBI Taxonomy" id="2527979"/>
    <lineage>
        <taxon>Bacteria</taxon>
        <taxon>Pseudomonadati</taxon>
        <taxon>Planctomycetota</taxon>
        <taxon>Planctomycetia</taxon>
        <taxon>Pirellulales</taxon>
        <taxon>Pirellulaceae</taxon>
        <taxon>Stieleria</taxon>
    </lineage>
</organism>
<evidence type="ECO:0000313" key="3">
    <source>
        <dbReference type="Proteomes" id="UP000319004"/>
    </source>
</evidence>
<feature type="domain" description="Flagellar protein FlgJ N-terminal" evidence="1">
    <location>
        <begin position="47"/>
        <end position="93"/>
    </location>
</feature>
<protein>
    <submittedName>
        <fullName evidence="2">Peptidoglycan hydrolase FlgJ</fullName>
        <ecNumber evidence="2">3.2.1.-</ecNumber>
    </submittedName>
</protein>
<dbReference type="AlphaFoldDB" id="A0A518HTH4"/>